<feature type="region of interest" description="Disordered" evidence="1">
    <location>
        <begin position="314"/>
        <end position="343"/>
    </location>
</feature>
<keyword evidence="3" id="KW-1185">Reference proteome</keyword>
<evidence type="ECO:0000256" key="1">
    <source>
        <dbReference type="SAM" id="MobiDB-lite"/>
    </source>
</evidence>
<proteinExistence type="predicted"/>
<evidence type="ECO:0000313" key="3">
    <source>
        <dbReference type="Proteomes" id="UP000568022"/>
    </source>
</evidence>
<reference evidence="2 3" key="1">
    <citation type="submission" date="2020-08" db="EMBL/GenBank/DDBJ databases">
        <title>Genomic Encyclopedia of Type Strains, Phase III (KMG-III): the genomes of soil and plant-associated and newly described type strains.</title>
        <authorList>
            <person name="Whitman W."/>
        </authorList>
    </citation>
    <scope>NUCLEOTIDE SEQUENCE [LARGE SCALE GENOMIC DNA]</scope>
    <source>
        <strain evidence="2 3">CECT 3226</strain>
    </source>
</reference>
<evidence type="ECO:0000313" key="2">
    <source>
        <dbReference type="EMBL" id="MBB5129670.1"/>
    </source>
</evidence>
<accession>A0A7W8BU54</accession>
<dbReference type="EMBL" id="JACHJE010000021">
    <property type="protein sequence ID" value="MBB5129670.1"/>
    <property type="molecule type" value="Genomic_DNA"/>
</dbReference>
<sequence length="358" mass="38966">MDGFLAEAALDYRHLATADGRLGLWEPRHVEEVLLSWLPQQVTELPGEERADAPGTLRTLLRYLHAAQLADPRGPSLQDSLAAVDRVAIQHPVAMTDRTRWGLAKFWAMTAAEQGVHIQDGAAFQRFADRAQRGEVAYDQQALAAIMERRLTGRALSDGARAEPQLPVMLPPDDELRRRAEASTTVEQLRGLAEWAGQGGSPVTATGRLRMAEARELVDVLGTGDRIEGVRSSADLPRLGLLVEWAKKARLVRVVKGRLYRLLQAARQQIALGPHVGAELLEVRVRKAQGLGDRVLEGPGGHVRQELLGGADGGHEFCGTGHPADSRSHTHSRAGPRATPRATVSRCVHMRHSVLLGA</sequence>
<comment type="caution">
    <text evidence="2">The sequence shown here is derived from an EMBL/GenBank/DDBJ whole genome shotgun (WGS) entry which is preliminary data.</text>
</comment>
<gene>
    <name evidence="2" type="ORF">FHS32_006462</name>
</gene>
<organism evidence="2 3">
    <name type="scientific">Streptomyces griseoloalbus</name>
    <dbReference type="NCBI Taxonomy" id="67303"/>
    <lineage>
        <taxon>Bacteria</taxon>
        <taxon>Bacillati</taxon>
        <taxon>Actinomycetota</taxon>
        <taxon>Actinomycetes</taxon>
        <taxon>Kitasatosporales</taxon>
        <taxon>Streptomycetaceae</taxon>
        <taxon>Streptomyces</taxon>
    </lineage>
</organism>
<name>A0A7W8BU54_9ACTN</name>
<dbReference type="Proteomes" id="UP000568022">
    <property type="component" value="Unassembled WGS sequence"/>
</dbReference>
<dbReference type="AlphaFoldDB" id="A0A7W8BU54"/>
<protein>
    <submittedName>
        <fullName evidence="2">Uncharacterized protein</fullName>
    </submittedName>
</protein>